<gene>
    <name evidence="2" type="ORF">C482_01936</name>
</gene>
<accession>M0B5U5</accession>
<keyword evidence="3" id="KW-1185">Reference proteome</keyword>
<evidence type="ECO:0000313" key="3">
    <source>
        <dbReference type="Proteomes" id="UP000011693"/>
    </source>
</evidence>
<dbReference type="OrthoDB" id="194397at2157"/>
<dbReference type="Proteomes" id="UP000011693">
    <property type="component" value="Unassembled WGS sequence"/>
</dbReference>
<dbReference type="Gene3D" id="1.10.10.10">
    <property type="entry name" value="Winged helix-like DNA-binding domain superfamily/Winged helix DNA-binding domain"/>
    <property type="match status" value="2"/>
</dbReference>
<dbReference type="InterPro" id="IPR036388">
    <property type="entry name" value="WH-like_DNA-bd_sf"/>
</dbReference>
<organism evidence="2 3">
    <name type="scientific">Natrialba chahannaoensis JCM 10990</name>
    <dbReference type="NCBI Taxonomy" id="1227492"/>
    <lineage>
        <taxon>Archaea</taxon>
        <taxon>Methanobacteriati</taxon>
        <taxon>Methanobacteriota</taxon>
        <taxon>Stenosarchaea group</taxon>
        <taxon>Halobacteria</taxon>
        <taxon>Halobacteriales</taxon>
        <taxon>Natrialbaceae</taxon>
        <taxon>Natrialba</taxon>
    </lineage>
</organism>
<evidence type="ECO:0000259" key="1">
    <source>
        <dbReference type="Pfam" id="PF24035"/>
    </source>
</evidence>
<feature type="domain" description="DUF7344" evidence="1">
    <location>
        <begin position="19"/>
        <end position="98"/>
    </location>
</feature>
<dbReference type="PATRIC" id="fig|1227492.4.peg.379"/>
<dbReference type="Pfam" id="PF24035">
    <property type="entry name" value="DUF7344"/>
    <property type="match status" value="2"/>
</dbReference>
<proteinExistence type="predicted"/>
<protein>
    <recommendedName>
        <fullName evidence="1">DUF7344 domain-containing protein</fullName>
    </recommendedName>
</protein>
<sequence>MDYGYGPNRDEGNSLTALFACLACESRRHLLGVLYEHAPDPLSLSACATRVVSRKADTPRAAVSDAAVEQLRLSLHHVHLPKLADAGLVDHDTENQTVARADHSAYRDSAIVDTIQSPDEARTDSLDVVFDALADTRRRNVLACLNHSFQAIHIETLARDVATREQPTGETTMSESGPDTDQVLASLEHTTLPTLAAAGLVDFDPNERTVAYRGHPNLCVSWLHSVLNPDLGTYLAEPSPDDSFRSITGREGIVAYSQSLLERADEELFSVFTSPRLLKSGCFARVMDASCRGVDVYLGTTDPVVRELVRENAPKIALWEPTDEWQSLSVQGEPIDCLLLADRDSLLFGTLGEQRDDHRDVETAVIGDGTATEQLLGPHLDQIDQKVQELESAS</sequence>
<comment type="caution">
    <text evidence="2">The sequence shown here is derived from an EMBL/GenBank/DDBJ whole genome shotgun (WGS) entry which is preliminary data.</text>
</comment>
<dbReference type="AlphaFoldDB" id="M0B5U5"/>
<evidence type="ECO:0000313" key="2">
    <source>
        <dbReference type="EMBL" id="ELZ05633.1"/>
    </source>
</evidence>
<dbReference type="RefSeq" id="WP_006165658.1">
    <property type="nucleotide sequence ID" value="NZ_AOIN01000014.1"/>
</dbReference>
<feature type="domain" description="DUF7344" evidence="1">
    <location>
        <begin position="130"/>
        <end position="210"/>
    </location>
</feature>
<dbReference type="InterPro" id="IPR055768">
    <property type="entry name" value="DUF7344"/>
</dbReference>
<reference evidence="2 3" key="1">
    <citation type="journal article" date="2014" name="PLoS Genet.">
        <title>Phylogenetically driven sequencing of extremely halophilic archaea reveals strategies for static and dynamic osmo-response.</title>
        <authorList>
            <person name="Becker E.A."/>
            <person name="Seitzer P.M."/>
            <person name="Tritt A."/>
            <person name="Larsen D."/>
            <person name="Krusor M."/>
            <person name="Yao A.I."/>
            <person name="Wu D."/>
            <person name="Madern D."/>
            <person name="Eisen J.A."/>
            <person name="Darling A.E."/>
            <person name="Facciotti M.T."/>
        </authorList>
    </citation>
    <scope>NUCLEOTIDE SEQUENCE [LARGE SCALE GENOMIC DNA]</scope>
    <source>
        <strain evidence="2 3">JCM 10990</strain>
    </source>
</reference>
<name>M0B5U5_9EURY</name>
<dbReference type="STRING" id="1227492.C482_01936"/>
<dbReference type="EMBL" id="AOIN01000014">
    <property type="protein sequence ID" value="ELZ05633.1"/>
    <property type="molecule type" value="Genomic_DNA"/>
</dbReference>